<comment type="catalytic activity">
    <reaction evidence="2 3">
        <text>5-(methylsulfanyl)-alpha-D-ribose 1-phosphate = 5-(methylsulfanyl)-D-ribulose 1-phosphate</text>
        <dbReference type="Rhea" id="RHEA:19989"/>
        <dbReference type="ChEBI" id="CHEBI:58533"/>
        <dbReference type="ChEBI" id="CHEBI:58548"/>
        <dbReference type="EC" id="5.3.1.23"/>
    </reaction>
</comment>
<feature type="binding site" evidence="3">
    <location>
        <position position="103"/>
    </location>
    <ligand>
        <name>substrate</name>
    </ligand>
</feature>
<dbReference type="InterPro" id="IPR000649">
    <property type="entry name" value="IF-2B-related"/>
</dbReference>
<organism evidence="4 5">
    <name type="scientific">Candidatus Allocopromorpha excrementigallinarum</name>
    <dbReference type="NCBI Taxonomy" id="2840742"/>
    <lineage>
        <taxon>Bacteria</taxon>
        <taxon>Bacillati</taxon>
        <taxon>Bacillota</taxon>
        <taxon>Clostridia</taxon>
        <taxon>Eubacteriales</taxon>
        <taxon>Eubacteriaceae</taxon>
        <taxon>Eubacteriaceae incertae sedis</taxon>
        <taxon>Candidatus Allocopromorpha</taxon>
    </lineage>
</organism>
<feature type="site" description="Transition state stabilizer" evidence="3">
    <location>
        <position position="173"/>
    </location>
</feature>
<reference evidence="4" key="2">
    <citation type="journal article" date="2021" name="PeerJ">
        <title>Extensive microbial diversity within the chicken gut microbiome revealed by metagenomics and culture.</title>
        <authorList>
            <person name="Gilroy R."/>
            <person name="Ravi A."/>
            <person name="Getino M."/>
            <person name="Pursley I."/>
            <person name="Horton D.L."/>
            <person name="Alikhan N.F."/>
            <person name="Baker D."/>
            <person name="Gharbi K."/>
            <person name="Hall N."/>
            <person name="Watson M."/>
            <person name="Adriaenssens E.M."/>
            <person name="Foster-Nyarko E."/>
            <person name="Jarju S."/>
            <person name="Secka A."/>
            <person name="Antonio M."/>
            <person name="Oren A."/>
            <person name="Chaudhuri R.R."/>
            <person name="La Ragione R."/>
            <person name="Hildebrand F."/>
            <person name="Pallen M.J."/>
        </authorList>
    </citation>
    <scope>NUCLEOTIDE SEQUENCE</scope>
    <source>
        <strain evidence="4">ChiHcec3-6078</strain>
    </source>
</reference>
<proteinExistence type="inferred from homology"/>
<accession>A0A9D1I3I5</accession>
<keyword evidence="1 3" id="KW-0413">Isomerase</keyword>
<dbReference type="EMBL" id="DVMP01000153">
    <property type="protein sequence ID" value="HIU26493.1"/>
    <property type="molecule type" value="Genomic_DNA"/>
</dbReference>
<dbReference type="NCBIfam" id="TIGR00512">
    <property type="entry name" value="salvage_mtnA"/>
    <property type="match status" value="1"/>
</dbReference>
<dbReference type="FunFam" id="1.20.120.420:FF:000003">
    <property type="entry name" value="Methylthioribose-1-phosphate isomerase"/>
    <property type="match status" value="1"/>
</dbReference>
<comment type="similarity">
    <text evidence="3">Belongs to the EIF-2B alpha/beta/delta subunits family. MtnA subfamily.</text>
</comment>
<dbReference type="InterPro" id="IPR011559">
    <property type="entry name" value="Initiation_fac_2B_a/b/d"/>
</dbReference>
<dbReference type="GO" id="GO:0046523">
    <property type="term" value="F:S-methyl-5-thioribose-1-phosphate isomerase activity"/>
    <property type="evidence" value="ECO:0007669"/>
    <property type="project" value="UniProtKB-UniRule"/>
</dbReference>
<dbReference type="Pfam" id="PF01008">
    <property type="entry name" value="IF-2B"/>
    <property type="match status" value="1"/>
</dbReference>
<evidence type="ECO:0000256" key="2">
    <source>
        <dbReference type="ARBA" id="ARBA00052401"/>
    </source>
</evidence>
<dbReference type="PANTHER" id="PTHR43475">
    <property type="entry name" value="METHYLTHIORIBOSE-1-PHOSPHATE ISOMERASE"/>
    <property type="match status" value="1"/>
</dbReference>
<evidence type="ECO:0000256" key="1">
    <source>
        <dbReference type="ARBA" id="ARBA00023235"/>
    </source>
</evidence>
<sequence>MVDIKNTRKAPFSENIRLREDGKAVVILDQTMLPSGTVYAQLKTPEEMYEAISSLKVRGAPAIGIFAAYCMYVTGAETAGQNPPGDEFLERLEKHGEYLKSSRPTAVNLSWAVDRMLKKAAEEIKRGSGPSQAAEALREEAFQIHREDIAMCRKISQHGLSLIKDGDGILTHCNAGPLATSQYGTALGPILLGKEMGMEFHVFADETRPLLQGARLTAYELQKAGVDVTLICDNMASLVMKNGWVQACFVGCDRIAANGDTANKIGTSGVAVLAAYYGIPFYVLGPTSTIDLSCSSGKDIPIEVRDGAEIKELFYERPSALPEVKCYNPAFDVTDSSLITAIVTEKGICRPPFEASIRSQLRGGA</sequence>
<reference evidence="4" key="1">
    <citation type="submission" date="2020-10" db="EMBL/GenBank/DDBJ databases">
        <authorList>
            <person name="Gilroy R."/>
        </authorList>
    </citation>
    <scope>NUCLEOTIDE SEQUENCE</scope>
    <source>
        <strain evidence="4">ChiHcec3-6078</strain>
    </source>
</reference>
<dbReference type="SUPFAM" id="SSF100950">
    <property type="entry name" value="NagB/RpiA/CoA transferase-like"/>
    <property type="match status" value="1"/>
</dbReference>
<dbReference type="InterPro" id="IPR037171">
    <property type="entry name" value="NagB/RpiA_transferase-like"/>
</dbReference>
<dbReference type="HAMAP" id="MF_01678">
    <property type="entry name" value="Salvage_MtnA"/>
    <property type="match status" value="1"/>
</dbReference>
<protein>
    <recommendedName>
        <fullName evidence="3">Methylthioribose-1-phosphate isomerase</fullName>
        <shortName evidence="3">M1Pi</shortName>
        <shortName evidence="3">MTR-1-P isomerase</shortName>
        <ecNumber evidence="3">5.3.1.23</ecNumber>
    </recommendedName>
    <alternativeName>
        <fullName evidence="3">S-methyl-5-thioribose-1-phosphate isomerase</fullName>
    </alternativeName>
</protein>
<dbReference type="EC" id="5.3.1.23" evidence="3"/>
<dbReference type="NCBIfam" id="TIGR00524">
    <property type="entry name" value="eIF-2B_rel"/>
    <property type="match status" value="1"/>
</dbReference>
<dbReference type="PANTHER" id="PTHR43475:SF1">
    <property type="entry name" value="METHYLTHIORIBOSE-1-PHOSPHATE ISOMERASE"/>
    <property type="match status" value="1"/>
</dbReference>
<comment type="pathway">
    <text evidence="3">Amino-acid biosynthesis; L-methionine biosynthesis via salvage pathway; L-methionine from S-methyl-5-thio-alpha-D-ribose 1-phosphate: step 1/6.</text>
</comment>
<keyword evidence="3" id="KW-0486">Methionine biosynthesis</keyword>
<dbReference type="InterPro" id="IPR005251">
    <property type="entry name" value="IF-M1Pi"/>
</dbReference>
<name>A0A9D1I3I5_9FIRM</name>
<evidence type="ECO:0000256" key="3">
    <source>
        <dbReference type="HAMAP-Rule" id="MF_01678"/>
    </source>
</evidence>
<feature type="binding site" evidence="3">
    <location>
        <begin position="263"/>
        <end position="264"/>
    </location>
    <ligand>
        <name>substrate</name>
    </ligand>
</feature>
<comment type="caution">
    <text evidence="4">The sequence shown here is derived from an EMBL/GenBank/DDBJ whole genome shotgun (WGS) entry which is preliminary data.</text>
</comment>
<evidence type="ECO:0000313" key="5">
    <source>
        <dbReference type="Proteomes" id="UP000824090"/>
    </source>
</evidence>
<feature type="active site" description="Proton donor" evidence="3">
    <location>
        <position position="253"/>
    </location>
</feature>
<dbReference type="FunFam" id="3.40.50.10470:FF:000006">
    <property type="entry name" value="Methylthioribose-1-phosphate isomerase"/>
    <property type="match status" value="1"/>
</dbReference>
<dbReference type="InterPro" id="IPR027363">
    <property type="entry name" value="M1Pi_N"/>
</dbReference>
<dbReference type="Proteomes" id="UP000824090">
    <property type="component" value="Unassembled WGS sequence"/>
</dbReference>
<gene>
    <name evidence="3 4" type="primary">mtnA</name>
    <name evidence="4" type="ORF">IAC50_08385</name>
</gene>
<keyword evidence="3" id="KW-0028">Amino-acid biosynthesis</keyword>
<evidence type="ECO:0000313" key="4">
    <source>
        <dbReference type="EMBL" id="HIU26493.1"/>
    </source>
</evidence>
<dbReference type="Gene3D" id="1.20.120.420">
    <property type="entry name" value="translation initiation factor eif-2b, domain 1"/>
    <property type="match status" value="1"/>
</dbReference>
<dbReference type="Gene3D" id="3.40.50.10470">
    <property type="entry name" value="Translation initiation factor eif-2b, domain 2"/>
    <property type="match status" value="1"/>
</dbReference>
<dbReference type="InterPro" id="IPR042529">
    <property type="entry name" value="IF_2B-like_C"/>
</dbReference>
<dbReference type="AlphaFoldDB" id="A0A9D1I3I5"/>
<comment type="function">
    <text evidence="3">Catalyzes the interconversion of methylthioribose-1-phosphate (MTR-1-P) into methylthioribulose-1-phosphate (MTRu-1-P).</text>
</comment>
<feature type="binding site" evidence="3">
    <location>
        <position position="212"/>
    </location>
    <ligand>
        <name>substrate</name>
    </ligand>
</feature>
<dbReference type="NCBIfam" id="NF004326">
    <property type="entry name" value="PRK05720.1"/>
    <property type="match status" value="1"/>
</dbReference>
<feature type="binding site" evidence="3">
    <location>
        <begin position="58"/>
        <end position="60"/>
    </location>
    <ligand>
        <name>substrate</name>
    </ligand>
</feature>
<dbReference type="GO" id="GO:0019509">
    <property type="term" value="P:L-methionine salvage from methylthioadenosine"/>
    <property type="evidence" value="ECO:0007669"/>
    <property type="project" value="UniProtKB-UniRule"/>
</dbReference>